<evidence type="ECO:0000256" key="7">
    <source>
        <dbReference type="PIRNR" id="PIRNR036421"/>
    </source>
</evidence>
<keyword evidence="6 7" id="KW-0720">Serine protease</keyword>
<dbReference type="InterPro" id="IPR036034">
    <property type="entry name" value="PDZ_sf"/>
</dbReference>
<dbReference type="EC" id="3.4.21.-" evidence="7"/>
<evidence type="ECO:0000256" key="4">
    <source>
        <dbReference type="ARBA" id="ARBA00022670"/>
    </source>
</evidence>
<dbReference type="SUPFAM" id="SSF69304">
    <property type="entry name" value="Tricorn protease N-terminal domain"/>
    <property type="match status" value="1"/>
</dbReference>
<evidence type="ECO:0000256" key="3">
    <source>
        <dbReference type="ARBA" id="ARBA00022490"/>
    </source>
</evidence>
<reference evidence="12" key="1">
    <citation type="journal article" date="2019" name="Int. J. Syst. Evol. Microbiol.">
        <title>The Global Catalogue of Microorganisms (GCM) 10K type strain sequencing project: providing services to taxonomists for standard genome sequencing and annotation.</title>
        <authorList>
            <consortium name="The Broad Institute Genomics Platform"/>
            <consortium name="The Broad Institute Genome Sequencing Center for Infectious Disease"/>
            <person name="Wu L."/>
            <person name="Ma J."/>
        </authorList>
    </citation>
    <scope>NUCLEOTIDE SEQUENCE [LARGE SCALE GENOMIC DNA]</scope>
    <source>
        <strain evidence="12">CGMCC 1.12923</strain>
    </source>
</reference>
<organism evidence="11 12">
    <name type="scientific">Lacimicrobium alkaliphilum</name>
    <dbReference type="NCBI Taxonomy" id="1526571"/>
    <lineage>
        <taxon>Bacteria</taxon>
        <taxon>Pseudomonadati</taxon>
        <taxon>Pseudomonadota</taxon>
        <taxon>Gammaproteobacteria</taxon>
        <taxon>Alteromonadales</taxon>
        <taxon>Alteromonadaceae</taxon>
        <taxon>Lacimicrobium</taxon>
    </lineage>
</organism>
<dbReference type="Pfam" id="PF03572">
    <property type="entry name" value="Peptidase_S41"/>
    <property type="match status" value="1"/>
</dbReference>
<evidence type="ECO:0000256" key="5">
    <source>
        <dbReference type="ARBA" id="ARBA00022801"/>
    </source>
</evidence>
<dbReference type="Gene3D" id="2.130.10.10">
    <property type="entry name" value="YVTN repeat-like/Quinoprotein amine dehydrogenase"/>
    <property type="match status" value="1"/>
</dbReference>
<feature type="compositionally biased region" description="Acidic residues" evidence="8">
    <location>
        <begin position="539"/>
        <end position="558"/>
    </location>
</feature>
<evidence type="ECO:0000256" key="8">
    <source>
        <dbReference type="SAM" id="MobiDB-lite"/>
    </source>
</evidence>
<accession>A0ABQ1RK08</accession>
<dbReference type="Pfam" id="PF14684">
    <property type="entry name" value="Tricorn_C1"/>
    <property type="match status" value="1"/>
</dbReference>
<dbReference type="Proteomes" id="UP000614272">
    <property type="component" value="Unassembled WGS sequence"/>
</dbReference>
<dbReference type="PIRSF" id="PIRSF036421">
    <property type="entry name" value="Tricorn_protease"/>
    <property type="match status" value="1"/>
</dbReference>
<dbReference type="PANTHER" id="PTHR43253">
    <property type="entry name" value="TRICORN PROTEASE HOMOLOG 2-RELATED"/>
    <property type="match status" value="1"/>
</dbReference>
<evidence type="ECO:0000313" key="11">
    <source>
        <dbReference type="EMBL" id="GGD69615.1"/>
    </source>
</evidence>
<dbReference type="InterPro" id="IPR029414">
    <property type="entry name" value="Tricorn_PDZ"/>
</dbReference>
<keyword evidence="9" id="KW-0732">Signal</keyword>
<dbReference type="SUPFAM" id="SSF52096">
    <property type="entry name" value="ClpP/crotonase"/>
    <property type="match status" value="1"/>
</dbReference>
<keyword evidence="4 7" id="KW-0645">Protease</keyword>
<evidence type="ECO:0000256" key="6">
    <source>
        <dbReference type="ARBA" id="ARBA00022825"/>
    </source>
</evidence>
<evidence type="ECO:0000313" key="12">
    <source>
        <dbReference type="Proteomes" id="UP000614272"/>
    </source>
</evidence>
<dbReference type="Gene3D" id="2.30.42.10">
    <property type="match status" value="1"/>
</dbReference>
<feature type="signal peptide" evidence="9">
    <location>
        <begin position="1"/>
        <end position="22"/>
    </location>
</feature>
<dbReference type="InterPro" id="IPR012393">
    <property type="entry name" value="Tricorn_protease"/>
</dbReference>
<evidence type="ECO:0000256" key="2">
    <source>
        <dbReference type="ARBA" id="ARBA00008524"/>
    </source>
</evidence>
<comment type="caution">
    <text evidence="11">The sequence shown here is derived from an EMBL/GenBank/DDBJ whole genome shotgun (WGS) entry which is preliminary data.</text>
</comment>
<feature type="region of interest" description="Disordered" evidence="8">
    <location>
        <begin position="539"/>
        <end position="562"/>
    </location>
</feature>
<dbReference type="GO" id="GO:0008233">
    <property type="term" value="F:peptidase activity"/>
    <property type="evidence" value="ECO:0007669"/>
    <property type="project" value="UniProtKB-KW"/>
</dbReference>
<comment type="subcellular location">
    <subcellularLocation>
        <location evidence="1 7">Cytoplasm</location>
    </subcellularLocation>
</comment>
<dbReference type="SMART" id="SM00245">
    <property type="entry name" value="TSPc"/>
    <property type="match status" value="1"/>
</dbReference>
<gene>
    <name evidence="11" type="ORF">GCM10011357_25840</name>
</gene>
<dbReference type="SUPFAM" id="SSF82171">
    <property type="entry name" value="DPP6 N-terminal domain-like"/>
    <property type="match status" value="1"/>
</dbReference>
<dbReference type="Gene3D" id="2.120.10.60">
    <property type="entry name" value="Tricorn protease N-terminal domain"/>
    <property type="match status" value="1"/>
</dbReference>
<keyword evidence="3 7" id="KW-0963">Cytoplasm</keyword>
<feature type="domain" description="Tail specific protease" evidence="10">
    <location>
        <begin position="848"/>
        <end position="1039"/>
    </location>
</feature>
<dbReference type="EMBL" id="BMGJ01000010">
    <property type="protein sequence ID" value="GGD69615.1"/>
    <property type="molecule type" value="Genomic_DNA"/>
</dbReference>
<dbReference type="InterPro" id="IPR015943">
    <property type="entry name" value="WD40/YVTN_repeat-like_dom_sf"/>
</dbReference>
<evidence type="ECO:0000256" key="1">
    <source>
        <dbReference type="ARBA" id="ARBA00004496"/>
    </source>
</evidence>
<dbReference type="GO" id="GO:0006508">
    <property type="term" value="P:proteolysis"/>
    <property type="evidence" value="ECO:0007669"/>
    <property type="project" value="UniProtKB-KW"/>
</dbReference>
<proteinExistence type="inferred from homology"/>
<evidence type="ECO:0000256" key="9">
    <source>
        <dbReference type="SAM" id="SignalP"/>
    </source>
</evidence>
<name>A0ABQ1RK08_9ALTE</name>
<dbReference type="InterPro" id="IPR029045">
    <property type="entry name" value="ClpP/crotonase-like_dom_sf"/>
</dbReference>
<keyword evidence="12" id="KW-1185">Reference proteome</keyword>
<dbReference type="PANTHER" id="PTHR43253:SF1">
    <property type="entry name" value="TRICORN PROTEASE HOMOLOG 2-RELATED"/>
    <property type="match status" value="1"/>
</dbReference>
<dbReference type="Pfam" id="PF26550">
    <property type="entry name" value="Tricorn_2nd"/>
    <property type="match status" value="1"/>
</dbReference>
<dbReference type="Pfam" id="PF26549">
    <property type="entry name" value="Tricorn_N"/>
    <property type="match status" value="1"/>
</dbReference>
<keyword evidence="5 7" id="KW-0378">Hydrolase</keyword>
<feature type="chain" id="PRO_5045438617" description="Tricorn protease homolog" evidence="9">
    <location>
        <begin position="23"/>
        <end position="1086"/>
    </location>
</feature>
<protein>
    <recommendedName>
        <fullName evidence="7">Tricorn protease homolog</fullName>
        <ecNumber evidence="7">3.4.21.-</ecNumber>
    </recommendedName>
</protein>
<dbReference type="Gene3D" id="3.90.226.10">
    <property type="entry name" value="2-enoyl-CoA Hydratase, Chain A, domain 1"/>
    <property type="match status" value="1"/>
</dbReference>
<dbReference type="Gene3D" id="3.30.750.44">
    <property type="match status" value="1"/>
</dbReference>
<dbReference type="SUPFAM" id="SSF50156">
    <property type="entry name" value="PDZ domain-like"/>
    <property type="match status" value="1"/>
</dbReference>
<evidence type="ECO:0000259" key="10">
    <source>
        <dbReference type="SMART" id="SM00245"/>
    </source>
</evidence>
<comment type="function">
    <text evidence="7">Degrades oligopeptides.</text>
</comment>
<dbReference type="CDD" id="cd07562">
    <property type="entry name" value="Peptidase_S41_TRI"/>
    <property type="match status" value="1"/>
</dbReference>
<sequence length="1086" mass="122871">MMSLKHFCYVCTLLALSFTAGATQLLRQPTLHDDTLVFTYANDLWKTTLKGGPVHRLTSYQGSEDSPVISPDGKYVAFSGEYNGNKDVYLVSINGGDVRRLTFHPGNDEAVGWTPDGKQVLFRSPRYSAPRNWPRLFTVSIDGGNPQMLPMQRAFDGDYNASGEQVVFRRAGFWDRGWRNYRGGQNQALRIINLDDLKEYDLPFNNDFEVDPLWSSNGDIYFLSNRSKVTNVFKFSPQNKQVQQVTRHDDYDVMGFTVDGDNLVYEYLGDLYIQRDGGAPVKLNIDVSGDFFWAREGYVNAHEHITAFNFSPRGKRAVFSARGDIFTVPVEHGSPRALSNSSGSREHAPAWSDDGQFIAWFTDESGEYELQISDQFGKHQTTISLAGKGFYQDLHWSPDSKRLLFTDSSQQLWVANRENQTTKIIDTNPRVHPEPDMMPSWSPDSRYILYTKQNVNMFRELHLYSVEKRKSMQLTHGMAETRWPVWDASGEYIYFFASVDYGPKASWLDMSSISFTPDYHLYAAAVNDDSKPLLPLRSDEEEVATDNSSEEEEKEPADDSAQQEIANIEFDLAGFNRRIQPVTAEAGHFSHLASGKDGKLFFISNYKDAKGEKASDLMSFDPKSRKVKKLADKIDDFRVSVDGKSLLVKSKSSYRVIDAAKGSSKKDKTLKVELKKRVNFQQEWQQIFREAWRYQRDYLYVDNFHGADWDAVYDTYKPLVESVRHPVDMTYLLDTLGGEVSIGHSYTSVGDKPDVAKTQVGLLGVDMVMDEEGVRLAHIYTGESFFANDNVKAPLGKVAHLIDDNSYLLAVNGEPVDPDRNIYSYFEGTLSQVTTVTIGHPDSSDTRTDYEVKPIKDDNALRKNHWVEQNRQYVEQQSKGKLAYVWVPNTGEEGYNSFNRYFYAQADKPGVIIDERFNHGGFIADHIIDALRRELNGFFNNPFSPDEPLSSPGLGIWGSKVMLINEVSGSGGDMLPYMFRYYGLGKLVGKRTWGGLVGIWGVPAFVDGGRMTAPRSGFYDMEGNWQVENEGVAPDINVEQWTRSTAQGRDPQLDKAIEVGLEELETYQSPIKSQPEAPVRVPVPVQ</sequence>
<dbReference type="InterPro" id="IPR005151">
    <property type="entry name" value="Tail-specific_protease"/>
</dbReference>
<comment type="similarity">
    <text evidence="2 7">Belongs to the peptidase S41B family.</text>
</comment>
<dbReference type="InterPro" id="IPR028204">
    <property type="entry name" value="Tricorn_C1"/>
</dbReference>
<dbReference type="Pfam" id="PF14685">
    <property type="entry name" value="PDZ_Tricorn"/>
    <property type="match status" value="1"/>
</dbReference>